<evidence type="ECO:0000313" key="2">
    <source>
        <dbReference type="EMBL" id="CEM52556.1"/>
    </source>
</evidence>
<protein>
    <submittedName>
        <fullName evidence="2">Uncharacterized protein</fullName>
    </submittedName>
</protein>
<sequence length="589" mass="64441">MRRSGAERKRRWKANKRKQGWAWSKIQQDRRGGTSVIDPEESESESVGFSSSAESVQSEPYPSVSGSSFDPLSSAVQRASEIDTLVSSFTAEAAKRPHLFLLSKFCSNVYKKPLGVLPPDQPRICRLAEYSNARRDFEVRQCDFLCLNPFVFDPKGDRKFPSTNQKTMRGGEPYFVPSGWTRLGLQVRNMAELNELAVAFSGWEFRDPHSLLKTGFLLPAQVMTNGRVIIRRFSSPPPASVQSVPGEQTKPPTEGGTHHEKSPPSEPSSASMSTAVDGHQPLSSDHPPATEHDNMHLLNGTVPRTSEAASSSSSSSAQARGSGEGGGQNGPIESAPSMSAKGQRTTGSTSHAAASSGLEPDRPDDSACVLSPSHLCAATHSHIHSLGDGSFVQFLFQVLVDSRFVEKGPPDSEKLKAFWPDGTPLDPNFSQDRLEWRVPEADQVVVTGLLFRQSAQHPFQEAQERLQTVQRLIRLRQVSPSHLWLFDEKPTRIDKTTDRMTDWRPFPQDIQAMLNLEWQAGRAVSSTFECLSIPLPPGLMESLSSSSAGEGLGLGGAVRRKSGILREGDQESESSLRGVQQSLSTVVQV</sequence>
<feature type="compositionally biased region" description="Basic residues" evidence="1">
    <location>
        <begin position="8"/>
        <end position="19"/>
    </location>
</feature>
<dbReference type="EMBL" id="CDMZ01005285">
    <property type="protein sequence ID" value="CEM52556.1"/>
    <property type="molecule type" value="Genomic_DNA"/>
</dbReference>
<accession>A0A0G4I696</accession>
<feature type="compositionally biased region" description="Low complexity" evidence="1">
    <location>
        <begin position="45"/>
        <end position="59"/>
    </location>
</feature>
<feature type="non-terminal residue" evidence="2">
    <location>
        <position position="589"/>
    </location>
</feature>
<feature type="compositionally biased region" description="Polar residues" evidence="1">
    <location>
        <begin position="573"/>
        <end position="589"/>
    </location>
</feature>
<name>A0A0G4I696_9ALVE</name>
<proteinExistence type="predicted"/>
<organism evidence="2">
    <name type="scientific">Chromera velia CCMP2878</name>
    <dbReference type="NCBI Taxonomy" id="1169474"/>
    <lineage>
        <taxon>Eukaryota</taxon>
        <taxon>Sar</taxon>
        <taxon>Alveolata</taxon>
        <taxon>Colpodellida</taxon>
        <taxon>Chromeraceae</taxon>
        <taxon>Chromera</taxon>
    </lineage>
</organism>
<dbReference type="AlphaFoldDB" id="A0A0G4I696"/>
<evidence type="ECO:0000256" key="1">
    <source>
        <dbReference type="SAM" id="MobiDB-lite"/>
    </source>
</evidence>
<feature type="region of interest" description="Disordered" evidence="1">
    <location>
        <begin position="565"/>
        <end position="589"/>
    </location>
</feature>
<feature type="compositionally biased region" description="Low complexity" evidence="1">
    <location>
        <begin position="306"/>
        <end position="321"/>
    </location>
</feature>
<reference evidence="2" key="1">
    <citation type="submission" date="2014-11" db="EMBL/GenBank/DDBJ databases">
        <authorList>
            <person name="Otto D Thomas"/>
            <person name="Naeem Raeece"/>
        </authorList>
    </citation>
    <scope>NUCLEOTIDE SEQUENCE</scope>
</reference>
<feature type="region of interest" description="Disordered" evidence="1">
    <location>
        <begin position="233"/>
        <end position="365"/>
    </location>
</feature>
<feature type="region of interest" description="Disordered" evidence="1">
    <location>
        <begin position="1"/>
        <end position="67"/>
    </location>
</feature>
<gene>
    <name evidence="2" type="ORF">Cvel_11347</name>
</gene>
<feature type="compositionally biased region" description="Low complexity" evidence="1">
    <location>
        <begin position="345"/>
        <end position="357"/>
    </location>
</feature>